<gene>
    <name evidence="2" type="ORF">NCTC11645_02174</name>
</gene>
<evidence type="ECO:0000313" key="2">
    <source>
        <dbReference type="EMBL" id="STO57781.1"/>
    </source>
</evidence>
<keyword evidence="1" id="KW-0732">Signal</keyword>
<sequence length="449" mass="51841">MKAKPMLLLMAVFPLASYATISDFDLNIKDKDRVYHLDNNQLYVDSIEGSYKVDSQKHAIKSEEHLYDAANYYYIPSVTISSQIQQKMDRPGHPSPNTEFSLELSARLKMWSDTVGDQKDAAYYRLLSEKDTYNQRVNEVYSIVHQNLVKIEAARTFLERSKHYKAKMDLLLSRMDVSSKAGILKKSDRVFADVTLKKFDESVLNIQSQVEQYKSLINNLTPNSLYKDGYGLSNAYIKEYIKLTDDLFDFDRVVSRNFKIKSKRNSLMADKYNMEATNENFKVELVTQHNIKENKLSSIKNKDNVATEGYTYDNDGNSYIGVQATFTGINYAGFKNKQSEREKYIQKSIEYDEFLHTTKVELNTLKSQSKLIYERMASVENQINLTTNVIKNQLNEMSVDESSAMDIFRNISSLLDLEINKLTILNELIDLSTKINEFNANIPNEYVIK</sequence>
<evidence type="ECO:0000313" key="3">
    <source>
        <dbReference type="Proteomes" id="UP000254512"/>
    </source>
</evidence>
<dbReference type="GeneID" id="58897381"/>
<name>A0A377HNC5_GRIHO</name>
<proteinExistence type="predicted"/>
<dbReference type="KEGG" id="gho:AL542_15665"/>
<reference evidence="2 3" key="1">
    <citation type="submission" date="2018-06" db="EMBL/GenBank/DDBJ databases">
        <authorList>
            <consortium name="Pathogen Informatics"/>
            <person name="Doyle S."/>
        </authorList>
    </citation>
    <scope>NUCLEOTIDE SEQUENCE [LARGE SCALE GENOMIC DNA]</scope>
    <source>
        <strain evidence="2 3">NCTC11645</strain>
    </source>
</reference>
<dbReference type="GO" id="GO:0015562">
    <property type="term" value="F:efflux transmembrane transporter activity"/>
    <property type="evidence" value="ECO:0007669"/>
    <property type="project" value="InterPro"/>
</dbReference>
<dbReference type="STRING" id="673.AL542_15665"/>
<dbReference type="RefSeq" id="WP_005502978.1">
    <property type="nucleotide sequence ID" value="NZ_CABMOB010000001.1"/>
</dbReference>
<feature type="chain" id="PRO_5016623970" evidence="1">
    <location>
        <begin position="20"/>
        <end position="449"/>
    </location>
</feature>
<dbReference type="EMBL" id="UGHD01000002">
    <property type="protein sequence ID" value="STO57781.1"/>
    <property type="molecule type" value="Genomic_DNA"/>
</dbReference>
<protein>
    <submittedName>
        <fullName evidence="2">Outer membrane efflux protein</fullName>
    </submittedName>
</protein>
<dbReference type="SUPFAM" id="SSF56954">
    <property type="entry name" value="Outer membrane efflux proteins (OEP)"/>
    <property type="match status" value="1"/>
</dbReference>
<evidence type="ECO:0000256" key="1">
    <source>
        <dbReference type="SAM" id="SignalP"/>
    </source>
</evidence>
<feature type="signal peptide" evidence="1">
    <location>
        <begin position="1"/>
        <end position="19"/>
    </location>
</feature>
<dbReference type="Proteomes" id="UP000254512">
    <property type="component" value="Unassembled WGS sequence"/>
</dbReference>
<organism evidence="2 3">
    <name type="scientific">Grimontia hollisae</name>
    <name type="common">Vibrio hollisae</name>
    <dbReference type="NCBI Taxonomy" id="673"/>
    <lineage>
        <taxon>Bacteria</taxon>
        <taxon>Pseudomonadati</taxon>
        <taxon>Pseudomonadota</taxon>
        <taxon>Gammaproteobacteria</taxon>
        <taxon>Vibrionales</taxon>
        <taxon>Vibrionaceae</taxon>
        <taxon>Grimontia</taxon>
    </lineage>
</organism>
<dbReference type="Gene3D" id="1.20.1600.10">
    <property type="entry name" value="Outer membrane efflux proteins (OEP)"/>
    <property type="match status" value="1"/>
</dbReference>
<dbReference type="AlphaFoldDB" id="A0A377HNC5"/>
<accession>A0A377HNC5</accession>